<dbReference type="STRING" id="128403.WA1_07485"/>
<dbReference type="SUPFAM" id="SSF75011">
    <property type="entry name" value="3-carboxy-cis,cis-mucoante lactonizing enzyme"/>
    <property type="match status" value="1"/>
</dbReference>
<dbReference type="Pfam" id="PF22494">
    <property type="entry name" value="choice_anch_I"/>
    <property type="match status" value="2"/>
</dbReference>
<dbReference type="RefSeq" id="WP_017749401.1">
    <property type="nucleotide sequence ID" value="NZ_KQ976354.1"/>
</dbReference>
<dbReference type="InterPro" id="IPR052956">
    <property type="entry name" value="Mesenchyme-surface_protein"/>
</dbReference>
<keyword evidence="4" id="KW-1185">Reference proteome</keyword>
<feature type="compositionally biased region" description="Low complexity" evidence="1">
    <location>
        <begin position="412"/>
        <end position="421"/>
    </location>
</feature>
<dbReference type="AlphaFoldDB" id="A0A139WTA0"/>
<dbReference type="PANTHER" id="PTHR46928:SF1">
    <property type="entry name" value="MESENCHYME-SPECIFIC CELL SURFACE GLYCOPROTEIN"/>
    <property type="match status" value="1"/>
</dbReference>
<evidence type="ECO:0000313" key="3">
    <source>
        <dbReference type="EMBL" id="KYC35649.1"/>
    </source>
</evidence>
<gene>
    <name evidence="3" type="ORF">WA1_07485</name>
</gene>
<accession>A0A139WTA0</accession>
<proteinExistence type="predicted"/>
<feature type="domain" description="Choice-of-anchor I" evidence="2">
    <location>
        <begin position="20"/>
        <end position="249"/>
    </location>
</feature>
<dbReference type="InterPro" id="IPR015943">
    <property type="entry name" value="WD40/YVTN_repeat-like_dom_sf"/>
</dbReference>
<dbReference type="NCBIfam" id="NF038117">
    <property type="entry name" value="choice_anch_I"/>
    <property type="match status" value="1"/>
</dbReference>
<evidence type="ECO:0000259" key="2">
    <source>
        <dbReference type="Pfam" id="PF22494"/>
    </source>
</evidence>
<dbReference type="PANTHER" id="PTHR46928">
    <property type="entry name" value="MESENCHYME-SPECIFIC CELL SURFACE GLYCOPROTEIN"/>
    <property type="match status" value="1"/>
</dbReference>
<sequence>MTTPIKLTPIGTYATGIFDEGAAEIPAYDPSSQRLFVVNADSVTVDVLDLSNPSNPTKLFSIDAKAFGGSANSVAVKNGIVAIAIESDNTQEPGKAVFVDVNGNFLNAVTVGALPDMLTFTPDGKKVLVANEGEPNDDYTVDPEGSVSIIDISCGVENLTQDNVTTADFQAFNSKVHELRSAGVRIFGPNASVAQDLEPEYIAISPDSTTAWVTLQENNAIAVVDVESGAVTDIVPLGFKDHNTFSSLQTFFFDEASLPVTDVPIGLGLVSVNNALDASDRDGAINIRNWPINGMYQPDGITSFEIHGQTYLITANEGDARDYDGFSEQKRVKDLKLDPTAFPNAKALQEDKALGRLYVTSTLGDTDGDGDYDELYSFGGRSFSIWDTQGKLVYDSGDEFERITAQLFPEEFNSNNTSNDTFDNRSDDKGPEPEGVVTGVVGDNTYAFIGLERIGGVMVYDISKPTSPSFVQYINTRDFSVQFDVDEDGDPDPTTEQVIAAGDLGPEGLAFVSANNSPNGKPLLVVANEVSGSTTIFEIDPLHSQAVFSNSVFPCHTGYVVNQDGVSPSVDRFSFGQLYPNPLQLNTGIGSESELAIASGIYNEIPLT</sequence>
<evidence type="ECO:0000256" key="1">
    <source>
        <dbReference type="SAM" id="MobiDB-lite"/>
    </source>
</evidence>
<feature type="region of interest" description="Disordered" evidence="1">
    <location>
        <begin position="412"/>
        <end position="434"/>
    </location>
</feature>
<protein>
    <submittedName>
        <fullName evidence="3">Alkaline phosphatase</fullName>
    </submittedName>
</protein>
<dbReference type="EMBL" id="ANNX02000051">
    <property type="protein sequence ID" value="KYC35649.1"/>
    <property type="molecule type" value="Genomic_DNA"/>
</dbReference>
<dbReference type="Gene3D" id="2.130.10.10">
    <property type="entry name" value="YVTN repeat-like/Quinoprotein amine dehydrogenase"/>
    <property type="match status" value="1"/>
</dbReference>
<name>A0A139WTA0_9CYAN</name>
<feature type="domain" description="Choice-of-anchor I" evidence="2">
    <location>
        <begin position="264"/>
        <end position="539"/>
    </location>
</feature>
<comment type="caution">
    <text evidence="3">The sequence shown here is derived from an EMBL/GenBank/DDBJ whole genome shotgun (WGS) entry which is preliminary data.</text>
</comment>
<dbReference type="InterPro" id="IPR055188">
    <property type="entry name" value="Choice_anch_I"/>
</dbReference>
<reference evidence="3 4" key="1">
    <citation type="journal article" date="2013" name="Genome Biol. Evol.">
        <title>Genomes of Stigonematalean cyanobacteria (subsection V) and the evolution of oxygenic photosynthesis from prokaryotes to plastids.</title>
        <authorList>
            <person name="Dagan T."/>
            <person name="Roettger M."/>
            <person name="Stucken K."/>
            <person name="Landan G."/>
            <person name="Koch R."/>
            <person name="Major P."/>
            <person name="Gould S.B."/>
            <person name="Goremykin V.V."/>
            <person name="Rippka R."/>
            <person name="Tandeau de Marsac N."/>
            <person name="Gugger M."/>
            <person name="Lockhart P.J."/>
            <person name="Allen J.F."/>
            <person name="Brune I."/>
            <person name="Maus I."/>
            <person name="Puhler A."/>
            <person name="Martin W.F."/>
        </authorList>
    </citation>
    <scope>NUCLEOTIDE SEQUENCE [LARGE SCALE GENOMIC DNA]</scope>
    <source>
        <strain evidence="3 4">PCC 7110</strain>
    </source>
</reference>
<organism evidence="3 4">
    <name type="scientific">Scytonema hofmannii PCC 7110</name>
    <dbReference type="NCBI Taxonomy" id="128403"/>
    <lineage>
        <taxon>Bacteria</taxon>
        <taxon>Bacillati</taxon>
        <taxon>Cyanobacteriota</taxon>
        <taxon>Cyanophyceae</taxon>
        <taxon>Nostocales</taxon>
        <taxon>Scytonemataceae</taxon>
        <taxon>Scytonema</taxon>
    </lineage>
</organism>
<feature type="compositionally biased region" description="Basic and acidic residues" evidence="1">
    <location>
        <begin position="422"/>
        <end position="432"/>
    </location>
</feature>
<dbReference type="Proteomes" id="UP000076925">
    <property type="component" value="Unassembled WGS sequence"/>
</dbReference>
<evidence type="ECO:0000313" key="4">
    <source>
        <dbReference type="Proteomes" id="UP000076925"/>
    </source>
</evidence>